<evidence type="ECO:0000313" key="2">
    <source>
        <dbReference type="Proteomes" id="UP001062846"/>
    </source>
</evidence>
<comment type="caution">
    <text evidence="1">The sequence shown here is derived from an EMBL/GenBank/DDBJ whole genome shotgun (WGS) entry which is preliminary data.</text>
</comment>
<dbReference type="EMBL" id="CM046389">
    <property type="protein sequence ID" value="KAI8569809.1"/>
    <property type="molecule type" value="Genomic_DNA"/>
</dbReference>
<proteinExistence type="predicted"/>
<organism evidence="1 2">
    <name type="scientific">Rhododendron molle</name>
    <name type="common">Chinese azalea</name>
    <name type="synonym">Azalea mollis</name>
    <dbReference type="NCBI Taxonomy" id="49168"/>
    <lineage>
        <taxon>Eukaryota</taxon>
        <taxon>Viridiplantae</taxon>
        <taxon>Streptophyta</taxon>
        <taxon>Embryophyta</taxon>
        <taxon>Tracheophyta</taxon>
        <taxon>Spermatophyta</taxon>
        <taxon>Magnoliopsida</taxon>
        <taxon>eudicotyledons</taxon>
        <taxon>Gunneridae</taxon>
        <taxon>Pentapetalae</taxon>
        <taxon>asterids</taxon>
        <taxon>Ericales</taxon>
        <taxon>Ericaceae</taxon>
        <taxon>Ericoideae</taxon>
        <taxon>Rhodoreae</taxon>
        <taxon>Rhododendron</taxon>
    </lineage>
</organism>
<keyword evidence="2" id="KW-1185">Reference proteome</keyword>
<dbReference type="Proteomes" id="UP001062846">
    <property type="component" value="Chromosome 2"/>
</dbReference>
<protein>
    <submittedName>
        <fullName evidence="1">Uncharacterized protein</fullName>
    </submittedName>
</protein>
<evidence type="ECO:0000313" key="1">
    <source>
        <dbReference type="EMBL" id="KAI8569809.1"/>
    </source>
</evidence>
<sequence>MLLLQSCVVMILTQALSHRERWQPLLVVLVVLLGWCSRTKNHQVAMEFLCYNSMGLEQWKTSKWVHRGLSQMGSFQLQVLV</sequence>
<name>A0ACC0PXB6_RHOML</name>
<reference evidence="1" key="1">
    <citation type="submission" date="2022-02" db="EMBL/GenBank/DDBJ databases">
        <title>Plant Genome Project.</title>
        <authorList>
            <person name="Zhang R.-G."/>
        </authorList>
    </citation>
    <scope>NUCLEOTIDE SEQUENCE</scope>
    <source>
        <strain evidence="1">AT1</strain>
    </source>
</reference>
<accession>A0ACC0PXB6</accession>
<gene>
    <name evidence="1" type="ORF">RHMOL_Rhmol02G0305500</name>
</gene>